<evidence type="ECO:0000256" key="3">
    <source>
        <dbReference type="RuleBase" id="RU000363"/>
    </source>
</evidence>
<dbReference type="PANTHER" id="PTHR43976">
    <property type="entry name" value="SHORT CHAIN DEHYDROGENASE"/>
    <property type="match status" value="1"/>
</dbReference>
<dbReference type="SUPFAM" id="SSF51735">
    <property type="entry name" value="NAD(P)-binding Rossmann-fold domains"/>
    <property type="match status" value="1"/>
</dbReference>
<evidence type="ECO:0000313" key="5">
    <source>
        <dbReference type="Proteomes" id="UP000603708"/>
    </source>
</evidence>
<reference evidence="4" key="1">
    <citation type="journal article" date="2014" name="Int. J. Syst. Evol. Microbiol.">
        <title>Complete genome sequence of Corynebacterium casei LMG S-19264T (=DSM 44701T), isolated from a smear-ripened cheese.</title>
        <authorList>
            <consortium name="US DOE Joint Genome Institute (JGI-PGF)"/>
            <person name="Walter F."/>
            <person name="Albersmeier A."/>
            <person name="Kalinowski J."/>
            <person name="Ruckert C."/>
        </authorList>
    </citation>
    <scope>NUCLEOTIDE SEQUENCE</scope>
    <source>
        <strain evidence="4">JCM 5069</strain>
    </source>
</reference>
<evidence type="ECO:0000256" key="2">
    <source>
        <dbReference type="ARBA" id="ARBA00023002"/>
    </source>
</evidence>
<dbReference type="PANTHER" id="PTHR43976:SF16">
    <property type="entry name" value="SHORT-CHAIN DEHYDROGENASE_REDUCTASE FAMILY PROTEIN"/>
    <property type="match status" value="1"/>
</dbReference>
<protein>
    <submittedName>
        <fullName evidence="4">Short-chain dehydrogenase/reductase</fullName>
    </submittedName>
</protein>
<dbReference type="CDD" id="cd05374">
    <property type="entry name" value="17beta-HSD-like_SDR_c"/>
    <property type="match status" value="1"/>
</dbReference>
<gene>
    <name evidence="4" type="ORF">GCM10018793_69550</name>
</gene>
<organism evidence="4 5">
    <name type="scientific">Streptomyces sulfonofaciens</name>
    <dbReference type="NCBI Taxonomy" id="68272"/>
    <lineage>
        <taxon>Bacteria</taxon>
        <taxon>Bacillati</taxon>
        <taxon>Actinomycetota</taxon>
        <taxon>Actinomycetes</taxon>
        <taxon>Kitasatosporales</taxon>
        <taxon>Streptomycetaceae</taxon>
        <taxon>Streptomyces</taxon>
    </lineage>
</organism>
<keyword evidence="5" id="KW-1185">Reference proteome</keyword>
<dbReference type="Gene3D" id="3.40.50.720">
    <property type="entry name" value="NAD(P)-binding Rossmann-like Domain"/>
    <property type="match status" value="1"/>
</dbReference>
<dbReference type="Proteomes" id="UP000603708">
    <property type="component" value="Unassembled WGS sequence"/>
</dbReference>
<sequence>MTTPNTLRTWFLTGASRGLGAQWADAILAHGDRLVAAARTTDALQPLVDRYGDRVLPLGLDVTDDGAVHDAVHHAEQHFGAIDILVNNAGQMVIGAVEEVTDDLARSQMDVNFFGALSATRAVLPAMRQRRSGRIIQVSSFGGVVANPTLGIYQASKWALEAVSQSLAAEVAEYNIHVTLVEPLTFPTGLSTTNRQPAQDPAYDHARQALFAGFTGTDIAPGDPAATANALLALADAPEPPLRVLFGTGGLGLLRQEYAARLALWEKGEHLARMAQGDAGRQGGTPTPITA</sequence>
<comment type="caution">
    <text evidence="4">The sequence shown here is derived from an EMBL/GenBank/DDBJ whole genome shotgun (WGS) entry which is preliminary data.</text>
</comment>
<keyword evidence="2" id="KW-0560">Oxidoreductase</keyword>
<dbReference type="InterPro" id="IPR002347">
    <property type="entry name" value="SDR_fam"/>
</dbReference>
<proteinExistence type="inferred from homology"/>
<dbReference type="AlphaFoldDB" id="A0A919LAD0"/>
<dbReference type="InterPro" id="IPR051911">
    <property type="entry name" value="SDR_oxidoreductase"/>
</dbReference>
<dbReference type="NCBIfam" id="NF006114">
    <property type="entry name" value="PRK08263.1"/>
    <property type="match status" value="1"/>
</dbReference>
<dbReference type="EMBL" id="BNCD01000041">
    <property type="protein sequence ID" value="GHH88734.1"/>
    <property type="molecule type" value="Genomic_DNA"/>
</dbReference>
<dbReference type="PRINTS" id="PR00081">
    <property type="entry name" value="GDHRDH"/>
</dbReference>
<dbReference type="GO" id="GO:0016491">
    <property type="term" value="F:oxidoreductase activity"/>
    <property type="evidence" value="ECO:0007669"/>
    <property type="project" value="UniProtKB-KW"/>
</dbReference>
<evidence type="ECO:0000256" key="1">
    <source>
        <dbReference type="ARBA" id="ARBA00006484"/>
    </source>
</evidence>
<dbReference type="Pfam" id="PF00106">
    <property type="entry name" value="adh_short"/>
    <property type="match status" value="1"/>
</dbReference>
<dbReference type="PRINTS" id="PR00080">
    <property type="entry name" value="SDRFAMILY"/>
</dbReference>
<evidence type="ECO:0000313" key="4">
    <source>
        <dbReference type="EMBL" id="GHH88734.1"/>
    </source>
</evidence>
<reference evidence="4" key="2">
    <citation type="submission" date="2020-09" db="EMBL/GenBank/DDBJ databases">
        <authorList>
            <person name="Sun Q."/>
            <person name="Ohkuma M."/>
        </authorList>
    </citation>
    <scope>NUCLEOTIDE SEQUENCE</scope>
    <source>
        <strain evidence="4">JCM 5069</strain>
    </source>
</reference>
<dbReference type="RefSeq" id="WP_189939076.1">
    <property type="nucleotide sequence ID" value="NZ_BNCD01000041.1"/>
</dbReference>
<accession>A0A919LAD0</accession>
<name>A0A919LAD0_9ACTN</name>
<dbReference type="InterPro" id="IPR036291">
    <property type="entry name" value="NAD(P)-bd_dom_sf"/>
</dbReference>
<comment type="similarity">
    <text evidence="1 3">Belongs to the short-chain dehydrogenases/reductases (SDR) family.</text>
</comment>